<dbReference type="GO" id="GO:0005874">
    <property type="term" value="C:microtubule"/>
    <property type="evidence" value="ECO:0007669"/>
    <property type="project" value="TreeGrafter"/>
</dbReference>
<organism evidence="6 7">
    <name type="scientific">Blepharisma stoltei</name>
    <dbReference type="NCBI Taxonomy" id="1481888"/>
    <lineage>
        <taxon>Eukaryota</taxon>
        <taxon>Sar</taxon>
        <taxon>Alveolata</taxon>
        <taxon>Ciliophora</taxon>
        <taxon>Postciliodesmatophora</taxon>
        <taxon>Heterotrichea</taxon>
        <taxon>Heterotrichida</taxon>
        <taxon>Blepharismidae</taxon>
        <taxon>Blepharisma</taxon>
    </lineage>
</organism>
<evidence type="ECO:0000259" key="5">
    <source>
        <dbReference type="PROSITE" id="PS51718"/>
    </source>
</evidence>
<dbReference type="PRINTS" id="PR00195">
    <property type="entry name" value="DYNAMIN"/>
</dbReference>
<dbReference type="GO" id="GO:0005737">
    <property type="term" value="C:cytoplasm"/>
    <property type="evidence" value="ECO:0007669"/>
    <property type="project" value="TreeGrafter"/>
</dbReference>
<keyword evidence="7" id="KW-1185">Reference proteome</keyword>
<dbReference type="GO" id="GO:0016020">
    <property type="term" value="C:membrane"/>
    <property type="evidence" value="ECO:0007669"/>
    <property type="project" value="TreeGrafter"/>
</dbReference>
<dbReference type="Gene3D" id="3.40.50.300">
    <property type="entry name" value="P-loop containing nucleotide triphosphate hydrolases"/>
    <property type="match status" value="1"/>
</dbReference>
<evidence type="ECO:0000256" key="2">
    <source>
        <dbReference type="ARBA" id="ARBA00023134"/>
    </source>
</evidence>
<accession>A0AAU9II95</accession>
<name>A0AAU9II95_9CILI</name>
<dbReference type="Gene3D" id="1.20.120.1240">
    <property type="entry name" value="Dynamin, middle domain"/>
    <property type="match status" value="1"/>
</dbReference>
<dbReference type="AlphaFoldDB" id="A0AAU9II95"/>
<dbReference type="InterPro" id="IPR022812">
    <property type="entry name" value="Dynamin"/>
</dbReference>
<protein>
    <recommendedName>
        <fullName evidence="8">Dynamin-like protein</fullName>
    </recommendedName>
</protein>
<dbReference type="InterPro" id="IPR045063">
    <property type="entry name" value="Dynamin_N"/>
</dbReference>
<dbReference type="GO" id="GO:0005525">
    <property type="term" value="F:GTP binding"/>
    <property type="evidence" value="ECO:0007669"/>
    <property type="project" value="InterPro"/>
</dbReference>
<dbReference type="CDD" id="cd08771">
    <property type="entry name" value="DLP_1"/>
    <property type="match status" value="1"/>
</dbReference>
<feature type="domain" description="GED" evidence="4">
    <location>
        <begin position="572"/>
        <end position="663"/>
    </location>
</feature>
<dbReference type="SUPFAM" id="SSF52540">
    <property type="entry name" value="P-loop containing nucleoside triphosphate hydrolases"/>
    <property type="match status" value="1"/>
</dbReference>
<proteinExistence type="predicted"/>
<dbReference type="Proteomes" id="UP001162131">
    <property type="component" value="Unassembled WGS sequence"/>
</dbReference>
<evidence type="ECO:0000313" key="6">
    <source>
        <dbReference type="EMBL" id="CAG9310874.1"/>
    </source>
</evidence>
<dbReference type="PROSITE" id="PS51718">
    <property type="entry name" value="G_DYNAMIN_2"/>
    <property type="match status" value="1"/>
</dbReference>
<comment type="caution">
    <text evidence="6">The sequence shown here is derived from an EMBL/GenBank/DDBJ whole genome shotgun (WGS) entry which is preliminary data.</text>
</comment>
<evidence type="ECO:0000259" key="4">
    <source>
        <dbReference type="PROSITE" id="PS51388"/>
    </source>
</evidence>
<dbReference type="SMART" id="SM00302">
    <property type="entry name" value="GED"/>
    <property type="match status" value="1"/>
</dbReference>
<evidence type="ECO:0000256" key="1">
    <source>
        <dbReference type="ARBA" id="ARBA00022741"/>
    </source>
</evidence>
<dbReference type="InterPro" id="IPR000375">
    <property type="entry name" value="Dynamin_stalk"/>
</dbReference>
<dbReference type="Pfam" id="PF01031">
    <property type="entry name" value="Dynamin_M"/>
    <property type="match status" value="1"/>
</dbReference>
<dbReference type="GO" id="GO:0003924">
    <property type="term" value="F:GTPase activity"/>
    <property type="evidence" value="ECO:0007669"/>
    <property type="project" value="InterPro"/>
</dbReference>
<keyword evidence="1" id="KW-0547">Nucleotide-binding</keyword>
<dbReference type="InterPro" id="IPR003130">
    <property type="entry name" value="GED"/>
</dbReference>
<feature type="domain" description="Dynamin-type G" evidence="5">
    <location>
        <begin position="23"/>
        <end position="289"/>
    </location>
</feature>
<evidence type="ECO:0000313" key="7">
    <source>
        <dbReference type="Proteomes" id="UP001162131"/>
    </source>
</evidence>
<evidence type="ECO:0000256" key="3">
    <source>
        <dbReference type="SAM" id="MobiDB-lite"/>
    </source>
</evidence>
<dbReference type="InterPro" id="IPR001401">
    <property type="entry name" value="Dynamin_GTPase"/>
</dbReference>
<evidence type="ECO:0008006" key="8">
    <source>
        <dbReference type="Google" id="ProtNLM"/>
    </source>
</evidence>
<dbReference type="InterPro" id="IPR027417">
    <property type="entry name" value="P-loop_NTPase"/>
</dbReference>
<dbReference type="EMBL" id="CAJZBQ010000003">
    <property type="protein sequence ID" value="CAG9310874.1"/>
    <property type="molecule type" value="Genomic_DNA"/>
</dbReference>
<dbReference type="GO" id="GO:0008017">
    <property type="term" value="F:microtubule binding"/>
    <property type="evidence" value="ECO:0007669"/>
    <property type="project" value="TreeGrafter"/>
</dbReference>
<sequence>MEGLLATVNELQKLINLSHVKVDISLPQIVVVGAQSAGKSSVLESIIGKDFLPRGQGIVTRMPLIIQCHNNEEEFAIFQHLPDVIIKDFAKVRDEIIAETNKNAGSKKAIVGKPILLEIYSPLVVNITLVDLPGLTKNPVGDQPRNISALIEEMVLEYIKKENAIILAISPGNNDIANSDALKIARDVDPRGERTLGVITKLDIMDKGTSAISVLLGEEYPLTHGYVGVVCRSQDDINNNVSISDHLGEEAEFFSNNPDYSQIQDQAGIPYLTQRLQEILFEKLRQTLPRIKEGIDSQLEQRNRELENYGDPISENKALQQNIIIKIVDDYSRFLEEAVEGRTDKDDTGTKIRKILFTLFEDNLKKVNPMEEITDNEILEEIGSTNGIHGTLLIPGQSFRKLSKKTIESIRVPSFKILELVKESLLTLTQKISNPYFSRFKDLHRLICEITEKIIEDKYKNTYDMIKRIFDMEKNYINIHHPDFIGGRKAIEEIEALNENQLKFQASNLRAGLFSPNQNFEGLFKPFSTGLLSSQQAPAQSSPFPNNQKTQPFGQSPANKTIAANQSELKNIVLVRILVNSYFWIARKNIGDYVPKAIISFLIHDVQESLKDLLIAELLGEKFNEKLLDEGKIIPKKRKDCKEAIALLKGAKNILRNWNISNN</sequence>
<feature type="compositionally biased region" description="Polar residues" evidence="3">
    <location>
        <begin position="544"/>
        <end position="558"/>
    </location>
</feature>
<dbReference type="PANTHER" id="PTHR11566">
    <property type="entry name" value="DYNAMIN"/>
    <property type="match status" value="1"/>
</dbReference>
<feature type="region of interest" description="Disordered" evidence="3">
    <location>
        <begin position="534"/>
        <end position="558"/>
    </location>
</feature>
<dbReference type="PROSITE" id="PS51388">
    <property type="entry name" value="GED"/>
    <property type="match status" value="1"/>
</dbReference>
<dbReference type="Pfam" id="PF00350">
    <property type="entry name" value="Dynamin_N"/>
    <property type="match status" value="1"/>
</dbReference>
<feature type="compositionally biased region" description="Low complexity" evidence="3">
    <location>
        <begin position="534"/>
        <end position="543"/>
    </location>
</feature>
<dbReference type="Pfam" id="PF02212">
    <property type="entry name" value="GED"/>
    <property type="match status" value="1"/>
</dbReference>
<dbReference type="InterPro" id="IPR030381">
    <property type="entry name" value="G_DYNAMIN_dom"/>
</dbReference>
<gene>
    <name evidence="6" type="ORF">BSTOLATCC_MIC2588</name>
</gene>
<reference evidence="6" key="1">
    <citation type="submission" date="2021-09" db="EMBL/GenBank/DDBJ databases">
        <authorList>
            <consortium name="AG Swart"/>
            <person name="Singh M."/>
            <person name="Singh A."/>
            <person name="Seah K."/>
            <person name="Emmerich C."/>
        </authorList>
    </citation>
    <scope>NUCLEOTIDE SEQUENCE</scope>
    <source>
        <strain evidence="6">ATCC30299</strain>
    </source>
</reference>
<dbReference type="SMART" id="SM00053">
    <property type="entry name" value="DYNc"/>
    <property type="match status" value="1"/>
</dbReference>
<dbReference type="InterPro" id="IPR020850">
    <property type="entry name" value="GED_dom"/>
</dbReference>
<keyword evidence="2" id="KW-0342">GTP-binding</keyword>